<feature type="chain" id="PRO_5042989908" evidence="2">
    <location>
        <begin position="26"/>
        <end position="511"/>
    </location>
</feature>
<reference evidence="3" key="1">
    <citation type="journal article" date="2023" name="PhytoFront">
        <title>Draft Genome Resources of Seven Strains of Tilletia horrida, Causal Agent of Kernel Smut of Rice.</title>
        <authorList>
            <person name="Khanal S."/>
            <person name="Antony Babu S."/>
            <person name="Zhou X.G."/>
        </authorList>
    </citation>
    <scope>NUCLEOTIDE SEQUENCE</scope>
    <source>
        <strain evidence="3">TX3</strain>
    </source>
</reference>
<keyword evidence="4" id="KW-1185">Reference proteome</keyword>
<organism evidence="3 4">
    <name type="scientific">Tilletia horrida</name>
    <dbReference type="NCBI Taxonomy" id="155126"/>
    <lineage>
        <taxon>Eukaryota</taxon>
        <taxon>Fungi</taxon>
        <taxon>Dikarya</taxon>
        <taxon>Basidiomycota</taxon>
        <taxon>Ustilaginomycotina</taxon>
        <taxon>Exobasidiomycetes</taxon>
        <taxon>Tilletiales</taxon>
        <taxon>Tilletiaceae</taxon>
        <taxon>Tilletia</taxon>
    </lineage>
</organism>
<dbReference type="Proteomes" id="UP001176521">
    <property type="component" value="Unassembled WGS sequence"/>
</dbReference>
<feature type="compositionally biased region" description="Low complexity" evidence="1">
    <location>
        <begin position="383"/>
        <end position="410"/>
    </location>
</feature>
<dbReference type="PANTHER" id="PTHR15615">
    <property type="match status" value="1"/>
</dbReference>
<dbReference type="EMBL" id="JAPDMQ010000480">
    <property type="protein sequence ID" value="KAK0523936.1"/>
    <property type="molecule type" value="Genomic_DNA"/>
</dbReference>
<feature type="compositionally biased region" description="Basic and acidic residues" evidence="1">
    <location>
        <begin position="361"/>
        <end position="370"/>
    </location>
</feature>
<evidence type="ECO:0000313" key="3">
    <source>
        <dbReference type="EMBL" id="KAK0523936.1"/>
    </source>
</evidence>
<feature type="compositionally biased region" description="Basic and acidic residues" evidence="1">
    <location>
        <begin position="329"/>
        <end position="338"/>
    </location>
</feature>
<feature type="compositionally biased region" description="Basic and acidic residues" evidence="1">
    <location>
        <begin position="203"/>
        <end position="224"/>
    </location>
</feature>
<dbReference type="Pfam" id="PF08613">
    <property type="entry name" value="Cyclin"/>
    <property type="match status" value="2"/>
</dbReference>
<feature type="compositionally biased region" description="Low complexity" evidence="1">
    <location>
        <begin position="340"/>
        <end position="360"/>
    </location>
</feature>
<dbReference type="CDD" id="cd20558">
    <property type="entry name" value="CYCLIN_ScPCL7-like"/>
    <property type="match status" value="1"/>
</dbReference>
<dbReference type="GO" id="GO:0019901">
    <property type="term" value="F:protein kinase binding"/>
    <property type="evidence" value="ECO:0007669"/>
    <property type="project" value="InterPro"/>
</dbReference>
<accession>A0AAN6G916</accession>
<feature type="signal peptide" evidence="2">
    <location>
        <begin position="1"/>
        <end position="25"/>
    </location>
</feature>
<evidence type="ECO:0000313" key="4">
    <source>
        <dbReference type="Proteomes" id="UP001176521"/>
    </source>
</evidence>
<dbReference type="GO" id="GO:0005634">
    <property type="term" value="C:nucleus"/>
    <property type="evidence" value="ECO:0007669"/>
    <property type="project" value="TreeGrafter"/>
</dbReference>
<protein>
    <submittedName>
        <fullName evidence="3">Cyclin-like protein interacting with PHO85</fullName>
    </submittedName>
</protein>
<dbReference type="GO" id="GO:0016538">
    <property type="term" value="F:cyclin-dependent protein serine/threonine kinase regulator activity"/>
    <property type="evidence" value="ECO:0007669"/>
    <property type="project" value="TreeGrafter"/>
</dbReference>
<keyword evidence="2" id="KW-0732">Signal</keyword>
<name>A0AAN6G916_9BASI</name>
<feature type="region of interest" description="Disordered" evidence="1">
    <location>
        <begin position="27"/>
        <end position="106"/>
    </location>
</feature>
<feature type="compositionally biased region" description="Polar residues" evidence="1">
    <location>
        <begin position="495"/>
        <end position="511"/>
    </location>
</feature>
<dbReference type="Gene3D" id="1.10.472.10">
    <property type="entry name" value="Cyclin-like"/>
    <property type="match status" value="1"/>
</dbReference>
<evidence type="ECO:0000256" key="2">
    <source>
        <dbReference type="SAM" id="SignalP"/>
    </source>
</evidence>
<dbReference type="GO" id="GO:0000307">
    <property type="term" value="C:cyclin-dependent protein kinase holoenzyme complex"/>
    <property type="evidence" value="ECO:0007669"/>
    <property type="project" value="TreeGrafter"/>
</dbReference>
<gene>
    <name evidence="3" type="primary">PCL7</name>
    <name evidence="3" type="ORF">OC842_005989</name>
</gene>
<feature type="compositionally biased region" description="Polar residues" evidence="1">
    <location>
        <begin position="63"/>
        <end position="76"/>
    </location>
</feature>
<dbReference type="InterPro" id="IPR013922">
    <property type="entry name" value="Cyclin_PHO80-like"/>
</dbReference>
<feature type="compositionally biased region" description="Polar residues" evidence="1">
    <location>
        <begin position="411"/>
        <end position="483"/>
    </location>
</feature>
<feature type="region of interest" description="Disordered" evidence="1">
    <location>
        <begin position="203"/>
        <end position="225"/>
    </location>
</feature>
<proteinExistence type="predicted"/>
<comment type="caution">
    <text evidence="3">The sequence shown here is derived from an EMBL/GenBank/DDBJ whole genome shotgun (WGS) entry which is preliminary data.</text>
</comment>
<evidence type="ECO:0000256" key="1">
    <source>
        <dbReference type="SAM" id="MobiDB-lite"/>
    </source>
</evidence>
<dbReference type="AlphaFoldDB" id="A0AAN6G916"/>
<feature type="compositionally biased region" description="Basic and acidic residues" evidence="1">
    <location>
        <begin position="27"/>
        <end position="39"/>
    </location>
</feature>
<feature type="compositionally biased region" description="Low complexity" evidence="1">
    <location>
        <begin position="77"/>
        <end position="96"/>
    </location>
</feature>
<feature type="region of interest" description="Disordered" evidence="1">
    <location>
        <begin position="309"/>
        <end position="511"/>
    </location>
</feature>
<dbReference type="PANTHER" id="PTHR15615:SF94">
    <property type="entry name" value="PHO85 CYCLIN-6-RELATED"/>
    <property type="match status" value="1"/>
</dbReference>
<sequence length="511" mass="55542">MDLATYPSTELLRILAMLLQQIASANDDIKPRGGNDSGRRAAGHSHSHGRDTAGHAPDRSHESQANGTQPRMQRTESGMSVSGSGTRSRSGSMRAGQEGLHGGESSRLRVTTAAQAALMTPSSTLCFHARNVPTINIESYLLRILKYCPTTNEVFLSLLVYFDRMSRMGSGAEPGEDNKEAPAGQAAGLPQSRISASFGGLSHDERMRSAGDEGESSSHREPRPGMRGFAIDSFNVHRLIIAGLTVSSKFFSDVFYTNSRYAKVGGLPVHELNQLELQFLLLNDFHMVIPLEELQRYADQLLIYGRGQQQTKSVPRPMEAVRQQSQSGHSHDRAERSSRSQHAIQSSSSQQQQQQHAQGHAADDRHHARFEQTPAASHEPYRGATGASQASTTQQQPEQQQHAPSHPPSGWHSQNGQDAHSRFVQNGPQSMQNGPSQPNSVQSSQGQQGTDDWQRSQGAQNAGQPGQSSGQAHFASQPNSFAPANQLLGADDRYQQSGSSSQPALQQTQHL</sequence>
<feature type="compositionally biased region" description="Basic and acidic residues" evidence="1">
    <location>
        <begin position="48"/>
        <end position="62"/>
    </location>
</feature>